<dbReference type="AlphaFoldDB" id="A0A2S0WYT0"/>
<dbReference type="Gene3D" id="3.60.10.10">
    <property type="entry name" value="Endonuclease/exonuclease/phosphatase"/>
    <property type="match status" value="1"/>
</dbReference>
<dbReference type="Pfam" id="PF03372">
    <property type="entry name" value="Exo_endo_phos"/>
    <property type="match status" value="1"/>
</dbReference>
<evidence type="ECO:0000313" key="3">
    <source>
        <dbReference type="Proteomes" id="UP000244729"/>
    </source>
</evidence>
<feature type="domain" description="Endonuclease/exonuclease/phosphatase" evidence="1">
    <location>
        <begin position="5"/>
        <end position="154"/>
    </location>
</feature>
<evidence type="ECO:0000259" key="1">
    <source>
        <dbReference type="Pfam" id="PF03372"/>
    </source>
</evidence>
<dbReference type="SUPFAM" id="SSF56219">
    <property type="entry name" value="DNase I-like"/>
    <property type="match status" value="1"/>
</dbReference>
<organism evidence="2 3">
    <name type="scientific">Agromyces badenianii</name>
    <dbReference type="NCBI Taxonomy" id="2080742"/>
    <lineage>
        <taxon>Bacteria</taxon>
        <taxon>Bacillati</taxon>
        <taxon>Actinomycetota</taxon>
        <taxon>Actinomycetes</taxon>
        <taxon>Micrococcales</taxon>
        <taxon>Microbacteriaceae</taxon>
        <taxon>Agromyces</taxon>
    </lineage>
</organism>
<keyword evidence="2" id="KW-0378">Hydrolase</keyword>
<evidence type="ECO:0000313" key="2">
    <source>
        <dbReference type="EMBL" id="AWB96513.1"/>
    </source>
</evidence>
<keyword evidence="3" id="KW-1185">Reference proteome</keyword>
<dbReference type="KEGG" id="agm:DCE93_13375"/>
<dbReference type="EMBL" id="CP028913">
    <property type="protein sequence ID" value="AWB96513.1"/>
    <property type="molecule type" value="Genomic_DNA"/>
</dbReference>
<dbReference type="GO" id="GO:0004527">
    <property type="term" value="F:exonuclease activity"/>
    <property type="evidence" value="ECO:0007669"/>
    <property type="project" value="UniProtKB-KW"/>
</dbReference>
<sequence>MRVISYNLRKHRASGELAGLVERYSPDILCLQECDTQDLPRQIDELHLADATQRNRLGLALYYRADRFHAVRIQAFSLKKSLHDRVLRPAHERLIGVRLFDLEAQRELIVASFHAAPLTALNSLRRHQIKSALGELQFLGPGLPTLMVGDYNYPIFKENLGEKVRDSGYDLTLSDKRTYTRYKFFRGHFDLATSVGLDIVGIETLPRGSSDHMPILVNANYSAPGTVAGPGGSIEPGTVVETGGAVERGAAVEPGTVIETGAVSETGATGSS</sequence>
<accession>A0A2S0WYT0</accession>
<dbReference type="InterPro" id="IPR005135">
    <property type="entry name" value="Endo/exonuclease/phosphatase"/>
</dbReference>
<gene>
    <name evidence="2" type="ORF">DCE93_13375</name>
</gene>
<dbReference type="Proteomes" id="UP000244729">
    <property type="component" value="Chromosome"/>
</dbReference>
<name>A0A2S0WYT0_9MICO</name>
<protein>
    <submittedName>
        <fullName evidence="2">Exonuclease</fullName>
    </submittedName>
</protein>
<reference evidence="2 3" key="1">
    <citation type="submission" date="2018-04" db="EMBL/GenBank/DDBJ databases">
        <authorList>
            <person name="Li J."/>
        </authorList>
    </citation>
    <scope>NUCLEOTIDE SEQUENCE [LARGE SCALE GENOMIC DNA]</scope>
    <source>
        <strain evidence="3">30A</strain>
    </source>
</reference>
<keyword evidence="2" id="KW-0269">Exonuclease</keyword>
<proteinExistence type="predicted"/>
<dbReference type="OrthoDB" id="4398889at2"/>
<dbReference type="InterPro" id="IPR036691">
    <property type="entry name" value="Endo/exonu/phosph_ase_sf"/>
</dbReference>
<keyword evidence="2" id="KW-0540">Nuclease</keyword>